<dbReference type="Pfam" id="PF04266">
    <property type="entry name" value="ASCH"/>
    <property type="match status" value="1"/>
</dbReference>
<dbReference type="EMBL" id="CYYR01000009">
    <property type="protein sequence ID" value="CUN85877.1"/>
    <property type="molecule type" value="Genomic_DNA"/>
</dbReference>
<dbReference type="AlphaFoldDB" id="A0A174ABU1"/>
<proteinExistence type="predicted"/>
<organism evidence="2 3">
    <name type="scientific">Roseburia inulinivorans</name>
    <dbReference type="NCBI Taxonomy" id="360807"/>
    <lineage>
        <taxon>Bacteria</taxon>
        <taxon>Bacillati</taxon>
        <taxon>Bacillota</taxon>
        <taxon>Clostridia</taxon>
        <taxon>Lachnospirales</taxon>
        <taxon>Lachnospiraceae</taxon>
        <taxon>Roseburia</taxon>
    </lineage>
</organism>
<evidence type="ECO:0000313" key="3">
    <source>
        <dbReference type="Proteomes" id="UP000095395"/>
    </source>
</evidence>
<dbReference type="InterPro" id="IPR007374">
    <property type="entry name" value="ASCH_domain"/>
</dbReference>
<evidence type="ECO:0000259" key="1">
    <source>
        <dbReference type="Pfam" id="PF04266"/>
    </source>
</evidence>
<gene>
    <name evidence="2" type="ORF">ERS852392_01541</name>
</gene>
<accession>A0A174ABU1</accession>
<dbReference type="InterPro" id="IPR015947">
    <property type="entry name" value="PUA-like_sf"/>
</dbReference>
<reference evidence="2 3" key="1">
    <citation type="submission" date="2015-09" db="EMBL/GenBank/DDBJ databases">
        <authorList>
            <consortium name="Pathogen Informatics"/>
        </authorList>
    </citation>
    <scope>NUCLEOTIDE SEQUENCE [LARGE SCALE GENOMIC DNA]</scope>
    <source>
        <strain evidence="2 3">2789STDY5608835</strain>
    </source>
</reference>
<name>A0A174ABU1_9FIRM</name>
<dbReference type="Proteomes" id="UP000095395">
    <property type="component" value="Unassembled WGS sequence"/>
</dbReference>
<dbReference type="Gene3D" id="2.30.130.30">
    <property type="entry name" value="Hypothetical protein"/>
    <property type="match status" value="1"/>
</dbReference>
<protein>
    <submittedName>
        <fullName evidence="2">ASCH domain</fullName>
    </submittedName>
</protein>
<dbReference type="RefSeq" id="WP_055301943.1">
    <property type="nucleotide sequence ID" value="NZ_CYYR01000009.1"/>
</dbReference>
<feature type="domain" description="ASCH" evidence="1">
    <location>
        <begin position="6"/>
        <end position="84"/>
    </location>
</feature>
<evidence type="ECO:0000313" key="2">
    <source>
        <dbReference type="EMBL" id="CUN85877.1"/>
    </source>
</evidence>
<sequence>MLGLFVKKPWSSFYKKGMKSWEIRSYPTDYRGDILIIESKTNRAICKMKLTDCIPLTKERWEMNFEKHRTSCSFESLPYHNNSHPAYAWVLSFPELILGDTRIERKDKKPFIELDDSISDDLDFERIEFLPERLACKFLGNTMLVYWLKKNYFALVAMTDLSTYSTRIITDEIGQNEIDYIIAQLDCNG</sequence>
<dbReference type="SUPFAM" id="SSF88697">
    <property type="entry name" value="PUA domain-like"/>
    <property type="match status" value="1"/>
</dbReference>